<reference evidence="2 3" key="1">
    <citation type="submission" date="2023-02" db="EMBL/GenBank/DDBJ databases">
        <title>LHISI_Scaffold_Assembly.</title>
        <authorList>
            <person name="Stuart O.P."/>
            <person name="Cleave R."/>
            <person name="Magrath M.J.L."/>
            <person name="Mikheyev A.S."/>
        </authorList>
    </citation>
    <scope>NUCLEOTIDE SEQUENCE [LARGE SCALE GENOMIC DNA]</scope>
    <source>
        <strain evidence="2">Daus_M_001</strain>
        <tissue evidence="2">Leg muscle</tissue>
    </source>
</reference>
<organism evidence="2 3">
    <name type="scientific">Dryococelus australis</name>
    <dbReference type="NCBI Taxonomy" id="614101"/>
    <lineage>
        <taxon>Eukaryota</taxon>
        <taxon>Metazoa</taxon>
        <taxon>Ecdysozoa</taxon>
        <taxon>Arthropoda</taxon>
        <taxon>Hexapoda</taxon>
        <taxon>Insecta</taxon>
        <taxon>Pterygota</taxon>
        <taxon>Neoptera</taxon>
        <taxon>Polyneoptera</taxon>
        <taxon>Phasmatodea</taxon>
        <taxon>Verophasmatodea</taxon>
        <taxon>Anareolatae</taxon>
        <taxon>Phasmatidae</taxon>
        <taxon>Eurycanthinae</taxon>
        <taxon>Dryococelus</taxon>
    </lineage>
</organism>
<sequence>MNNPLLRIVIPFSYATFAVQQTWLECTLVRSGLCRAVCRMEFKMKRAFSTDSSYLAASVPGTVFPRGRVVVAFRALGSHQCEAASIPGGVTPGFTHLGIVPDLAVGQRFSQGTPVTSPLHSGAAPFPTRFALNGSQDLVVKSHLNEICLPYRGHFGECYEECYLVSVPDVSARFDAYSQRGDASCVPKRLRGVIGVRLDECCGVYNIPRRRRGGETSSLVPFIRHDLQEFEPIANTQHPGGFTEWPSVTEERIVTVVAVNQLMTSAPRAYKELRNTACYPFIPPNRRLPLDRRMNKATRTTVILILHVIEEYTTVHSPSGRTDSKCDQYDPTTLLPGYKGSGIPKLIAVQTSPENGGAGLGPRFYSLTPRRHCRLINSAPTTSLLGLGDACGRHKEPRIAFTRPTSFREGPKNGYVRSPLTTLQDDTASVVKFKPIQATRREQCTPVQNLARSGDSAVDKRDNAAFIAPVLLSAEIAPGTHFVCGSVASSLRASGLAQGDCHALASTNHRVNELPPPPKPLTNHVMTPNLPPTHDKHATSALLSSPVQQFLAGWSGSRNQHCREWWWAIWAALQNEVRMEQRRNAMAGETEYPEKTRQPEASSGMIHTCENLGATPMGIETGSPGWEATPVGKGRGNGTSLGKTYRPASSSGMIPTCKDLGVNRPGIEPVVKVERGINNACRFVERNTHVSIVARRRLAPVMKRGKTSATELRQLPLAFTKRKHICIPSPEMKGPISGWRLAAEILSAKCGADGEVTVELLRKMKQPEKTHELIAMSTMFPNIRITLPDTAAKQILFTLVECDNRARNMRLYWGHAQKTKICLHKARALITAIPLHPSKFQNSRMSKQTAMQSAGLRDSCRTMTLVGGFSQASPVSPAYSYRRSSILTSIHPHRLSRSYRNYLEMRDEQDAAVSPTSGNYFSGEELQSRSQAHPLPSPESRHENKRAYRLPSLKKILAGLDHPPRL</sequence>
<gene>
    <name evidence="2" type="ORF">PR048_014456</name>
</gene>
<feature type="region of interest" description="Disordered" evidence="1">
    <location>
        <begin position="913"/>
        <end position="949"/>
    </location>
</feature>
<feature type="region of interest" description="Disordered" evidence="1">
    <location>
        <begin position="622"/>
        <end position="648"/>
    </location>
</feature>
<name>A0ABQ9HEB4_9NEOP</name>
<evidence type="ECO:0000313" key="3">
    <source>
        <dbReference type="Proteomes" id="UP001159363"/>
    </source>
</evidence>
<accession>A0ABQ9HEB4</accession>
<evidence type="ECO:0000256" key="1">
    <source>
        <dbReference type="SAM" id="MobiDB-lite"/>
    </source>
</evidence>
<keyword evidence="3" id="KW-1185">Reference proteome</keyword>
<dbReference type="Proteomes" id="UP001159363">
    <property type="component" value="Chromosome 4"/>
</dbReference>
<proteinExistence type="predicted"/>
<comment type="caution">
    <text evidence="2">The sequence shown here is derived from an EMBL/GenBank/DDBJ whole genome shotgun (WGS) entry which is preliminary data.</text>
</comment>
<protein>
    <submittedName>
        <fullName evidence="2">Uncharacterized protein</fullName>
    </submittedName>
</protein>
<dbReference type="EMBL" id="JARBHB010000005">
    <property type="protein sequence ID" value="KAJ8882644.1"/>
    <property type="molecule type" value="Genomic_DNA"/>
</dbReference>
<evidence type="ECO:0000313" key="2">
    <source>
        <dbReference type="EMBL" id="KAJ8882644.1"/>
    </source>
</evidence>